<protein>
    <recommendedName>
        <fullName evidence="3">DUF4034 domain-containing protein</fullName>
    </recommendedName>
</protein>
<dbReference type="Proteomes" id="UP000252004">
    <property type="component" value="Chromosome"/>
</dbReference>
<proteinExistence type="predicted"/>
<gene>
    <name evidence="1" type="ORF">C0216_03900</name>
</gene>
<evidence type="ECO:0000313" key="1">
    <source>
        <dbReference type="EMBL" id="AXE22699.1"/>
    </source>
</evidence>
<sequence length="367" mass="39376">MSGRTARGLLPAVLGVFGVRPVRQAASRSGGGPAWAQEQERAAQAGAVGALGFVPEGELDTVHDQPVTADEAACLGAVACGDWGAAADWVAAAGRDWEERRRRVGVLAGSAAHDGAWLAAWKAARPGDAAAALVGADAAVRAAWDVRGARGAARTQEQFRLFRELLLAAQRAAHAAQEAADPADPVPYVVEQGVGTGLGYPHERYEELWGRITARAPRLLCAHTAAVEYWTARCRGSHELALGFARRAAEGARPGELLGLLPLIAYFEDESGEQGLQDHYRRPEVVEAVDAALADLAAAAPGDRRTAAMRHMLAWMLFWQDRDAEAVEQFRAVDGYVGALPWTRHARPERRYAHARDWAVRVAARRA</sequence>
<organism evidence="1 2">
    <name type="scientific">Streptomyces globosus</name>
    <dbReference type="NCBI Taxonomy" id="68209"/>
    <lineage>
        <taxon>Bacteria</taxon>
        <taxon>Bacillati</taxon>
        <taxon>Actinomycetota</taxon>
        <taxon>Actinomycetes</taxon>
        <taxon>Kitasatosporales</taxon>
        <taxon>Streptomycetaceae</taxon>
        <taxon>Streptomyces</taxon>
    </lineage>
</organism>
<dbReference type="OrthoDB" id="3284019at2"/>
<dbReference type="KEGG" id="sgz:C0216_03900"/>
<evidence type="ECO:0008006" key="3">
    <source>
        <dbReference type="Google" id="ProtNLM"/>
    </source>
</evidence>
<accession>A0A344TVM8</accession>
<dbReference type="EMBL" id="CP030862">
    <property type="protein sequence ID" value="AXE22699.1"/>
    <property type="molecule type" value="Genomic_DNA"/>
</dbReference>
<reference evidence="1 2" key="1">
    <citation type="submission" date="2018-01" db="EMBL/GenBank/DDBJ databases">
        <title>Draft genome Sequence of streptomyces globosus LZH-48.</title>
        <authorList>
            <person name="Ran K."/>
            <person name="Li Z."/>
            <person name="Wei S."/>
            <person name="Dong R."/>
        </authorList>
    </citation>
    <scope>NUCLEOTIDE SEQUENCE [LARGE SCALE GENOMIC DNA]</scope>
    <source>
        <strain evidence="1 2">LZH-48</strain>
    </source>
</reference>
<keyword evidence="2" id="KW-1185">Reference proteome</keyword>
<name>A0A344TVM8_9ACTN</name>
<evidence type="ECO:0000313" key="2">
    <source>
        <dbReference type="Proteomes" id="UP000252004"/>
    </source>
</evidence>
<dbReference type="AlphaFoldDB" id="A0A344TVM8"/>
<dbReference type="RefSeq" id="WP_114053895.1">
    <property type="nucleotide sequence ID" value="NZ_CP030862.1"/>
</dbReference>